<dbReference type="InterPro" id="IPR007484">
    <property type="entry name" value="Peptidase_M28"/>
</dbReference>
<evidence type="ECO:0000313" key="3">
    <source>
        <dbReference type="Proteomes" id="UP000238882"/>
    </source>
</evidence>
<reference evidence="2 3" key="1">
    <citation type="submission" date="2016-12" db="EMBL/GenBank/DDBJ databases">
        <title>Trade-off between light-utilization and light-protection in marine flavobacteria.</title>
        <authorList>
            <person name="Kumagai Y."/>
            <person name="Yoshizawa S."/>
            <person name="Kogure K."/>
            <person name="Iwasaki W."/>
        </authorList>
    </citation>
    <scope>NUCLEOTIDE SEQUENCE [LARGE SCALE GENOMIC DNA]</scope>
    <source>
        <strain evidence="2 3">NBRC 108759</strain>
    </source>
</reference>
<dbReference type="Pfam" id="PF04389">
    <property type="entry name" value="Peptidase_M28"/>
    <property type="match status" value="1"/>
</dbReference>
<evidence type="ECO:0000259" key="1">
    <source>
        <dbReference type="Pfam" id="PF04389"/>
    </source>
</evidence>
<dbReference type="EMBL" id="MSCN01000001">
    <property type="protein sequence ID" value="PQJ79078.1"/>
    <property type="molecule type" value="Genomic_DNA"/>
</dbReference>
<organism evidence="2 3">
    <name type="scientific">Polaribacter porphyrae</name>
    <dbReference type="NCBI Taxonomy" id="1137780"/>
    <lineage>
        <taxon>Bacteria</taxon>
        <taxon>Pseudomonadati</taxon>
        <taxon>Bacteroidota</taxon>
        <taxon>Flavobacteriia</taxon>
        <taxon>Flavobacteriales</taxon>
        <taxon>Flavobacteriaceae</taxon>
    </lineage>
</organism>
<accession>A0A2S7WN78</accession>
<dbReference type="AlphaFoldDB" id="A0A2S7WN78"/>
<comment type="caution">
    <text evidence="2">The sequence shown here is derived from an EMBL/GenBank/DDBJ whole genome shotgun (WGS) entry which is preliminary data.</text>
</comment>
<dbReference type="Gene3D" id="3.40.630.10">
    <property type="entry name" value="Zn peptidases"/>
    <property type="match status" value="1"/>
</dbReference>
<dbReference type="OrthoDB" id="9778250at2"/>
<dbReference type="Proteomes" id="UP000238882">
    <property type="component" value="Unassembled WGS sequence"/>
</dbReference>
<keyword evidence="3" id="KW-1185">Reference proteome</keyword>
<proteinExistence type="predicted"/>
<dbReference type="InterPro" id="IPR045175">
    <property type="entry name" value="M28_fam"/>
</dbReference>
<dbReference type="GO" id="GO:0008235">
    <property type="term" value="F:metalloexopeptidase activity"/>
    <property type="evidence" value="ECO:0007669"/>
    <property type="project" value="InterPro"/>
</dbReference>
<dbReference type="RefSeq" id="WP_105015682.1">
    <property type="nucleotide sequence ID" value="NZ_MSCN01000001.1"/>
</dbReference>
<dbReference type="PROSITE" id="PS51257">
    <property type="entry name" value="PROKAR_LIPOPROTEIN"/>
    <property type="match status" value="1"/>
</dbReference>
<evidence type="ECO:0000313" key="2">
    <source>
        <dbReference type="EMBL" id="PQJ79078.1"/>
    </source>
</evidence>
<name>A0A2S7WN78_9FLAO</name>
<feature type="domain" description="Peptidase M28" evidence="1">
    <location>
        <begin position="116"/>
        <end position="311"/>
    </location>
</feature>
<protein>
    <recommendedName>
        <fullName evidence="1">Peptidase M28 domain-containing protein</fullName>
    </recommendedName>
</protein>
<sequence>MRKTIFSLMAILIIIVGCKKPKNIEIDTTVLLDNVRTLSDDSYEGRLFSSPSNYRARKFIVEKFKEAGLQPVNGSYEQEFSSTLTKKIRQETFPIKKKPFDDFSNVPDTTIVGGNAFGMFKGETNKDIIITAHFDHLGIRNGKIYNGADDNASGTAALFTIADYFRNKPTKHNLVFVAVDAEEVGSLGADHFLKNYGNKENIALNINLDMIAHSDYDPELFGSGLYHHPDLRDPLEDIYSEKIMLLFGHDDPNNREQADWTYSSDHKIFHRENIPFIYFGVPDHKDYHRHTDTYATINEEFYIEAVKIVIQAIENLDQHLYDD</sequence>
<gene>
    <name evidence="2" type="ORF">BTO18_07785</name>
</gene>
<dbReference type="GO" id="GO:0006508">
    <property type="term" value="P:proteolysis"/>
    <property type="evidence" value="ECO:0007669"/>
    <property type="project" value="InterPro"/>
</dbReference>
<dbReference type="SUPFAM" id="SSF53187">
    <property type="entry name" value="Zn-dependent exopeptidases"/>
    <property type="match status" value="1"/>
</dbReference>
<dbReference type="PANTHER" id="PTHR12147">
    <property type="entry name" value="METALLOPEPTIDASE M28 FAMILY MEMBER"/>
    <property type="match status" value="1"/>
</dbReference>
<dbReference type="PANTHER" id="PTHR12147:SF26">
    <property type="entry name" value="PEPTIDASE M28 DOMAIN-CONTAINING PROTEIN"/>
    <property type="match status" value="1"/>
</dbReference>